<name>A0A847ESN8_9BACT</name>
<gene>
    <name evidence="1" type="ORF">GX618_00890</name>
</gene>
<dbReference type="EMBL" id="JAAZAL010000030">
    <property type="protein sequence ID" value="NLE30817.1"/>
    <property type="molecule type" value="Genomic_DNA"/>
</dbReference>
<comment type="caution">
    <text evidence="1">The sequence shown here is derived from an EMBL/GenBank/DDBJ whole genome shotgun (WGS) entry which is preliminary data.</text>
</comment>
<dbReference type="Proteomes" id="UP000554004">
    <property type="component" value="Unassembled WGS sequence"/>
</dbReference>
<dbReference type="Gene3D" id="3.40.50.1820">
    <property type="entry name" value="alpha/beta hydrolase"/>
    <property type="match status" value="1"/>
</dbReference>
<protein>
    <recommendedName>
        <fullName evidence="3">Alpha/beta hydrolase</fullName>
    </recommendedName>
</protein>
<evidence type="ECO:0000313" key="2">
    <source>
        <dbReference type="Proteomes" id="UP000554004"/>
    </source>
</evidence>
<sequence length="232" mass="26326">MFKTDKINLQDWWDIPVEYHSTNTGNILINIPGAGGSVEGYLNKYVNLGNYIQENNIASFVRIPNERPAEYELTVRKSVNYSIEHSKEICGTDTPNIWLMGFSAGAGAIVLTGWEYPEIKKILAINPYIEDIRHKIKRDLPSYTGDLFLIKGSDDDVIGTDTLEYISSYATSVSNIQTHTILNCDHQLKGLTNSYILSQLPEYYFLEKYKTEKFPDGSKGINLLDEDNNLKQ</sequence>
<dbReference type="AlphaFoldDB" id="A0A847ESN8"/>
<reference evidence="1 2" key="1">
    <citation type="journal article" date="2020" name="Biotechnol. Biofuels">
        <title>New insights from the biogas microbiome by comprehensive genome-resolved metagenomics of nearly 1600 species originating from multiple anaerobic digesters.</title>
        <authorList>
            <person name="Campanaro S."/>
            <person name="Treu L."/>
            <person name="Rodriguez-R L.M."/>
            <person name="Kovalovszki A."/>
            <person name="Ziels R.M."/>
            <person name="Maus I."/>
            <person name="Zhu X."/>
            <person name="Kougias P.G."/>
            <person name="Basile A."/>
            <person name="Luo G."/>
            <person name="Schluter A."/>
            <person name="Konstantinidis K.T."/>
            <person name="Angelidaki I."/>
        </authorList>
    </citation>
    <scope>NUCLEOTIDE SEQUENCE [LARGE SCALE GENOMIC DNA]</scope>
    <source>
        <strain evidence="1">AS06rmzACSIP_421</strain>
    </source>
</reference>
<evidence type="ECO:0008006" key="3">
    <source>
        <dbReference type="Google" id="ProtNLM"/>
    </source>
</evidence>
<proteinExistence type="predicted"/>
<organism evidence="1 2">
    <name type="scientific">Candidatus Dojkabacteria bacterium</name>
    <dbReference type="NCBI Taxonomy" id="2099670"/>
    <lineage>
        <taxon>Bacteria</taxon>
        <taxon>Candidatus Dojkabacteria</taxon>
    </lineage>
</organism>
<dbReference type="SUPFAM" id="SSF53474">
    <property type="entry name" value="alpha/beta-Hydrolases"/>
    <property type="match status" value="1"/>
</dbReference>
<accession>A0A847ESN8</accession>
<evidence type="ECO:0000313" key="1">
    <source>
        <dbReference type="EMBL" id="NLE30817.1"/>
    </source>
</evidence>
<dbReference type="InterPro" id="IPR029058">
    <property type="entry name" value="AB_hydrolase_fold"/>
</dbReference>